<dbReference type="Proteomes" id="UP000198518">
    <property type="component" value="Unassembled WGS sequence"/>
</dbReference>
<dbReference type="EMBL" id="FOJA01000001">
    <property type="protein sequence ID" value="SEV87222.1"/>
    <property type="molecule type" value="Genomic_DNA"/>
</dbReference>
<keyword evidence="6" id="KW-1185">Reference proteome</keyword>
<dbReference type="Pfam" id="PF04967">
    <property type="entry name" value="HTH_10"/>
    <property type="match status" value="1"/>
</dbReference>
<dbReference type="PANTHER" id="PTHR34236">
    <property type="entry name" value="DIMETHYL SULFOXIDE REDUCTASE TRANSCRIPTIONAL ACTIVATOR"/>
    <property type="match status" value="1"/>
</dbReference>
<proteinExistence type="predicted"/>
<dbReference type="OrthoDB" id="51502at2157"/>
<evidence type="ECO:0000259" key="4">
    <source>
        <dbReference type="Pfam" id="PF15915"/>
    </source>
</evidence>
<dbReference type="AlphaFoldDB" id="A0A1I0MFY0"/>
<feature type="domain" description="HTH bat-type" evidence="3">
    <location>
        <begin position="150"/>
        <end position="199"/>
    </location>
</feature>
<evidence type="ECO:0000256" key="2">
    <source>
        <dbReference type="ARBA" id="ARBA00023163"/>
    </source>
</evidence>
<organism evidence="5 6">
    <name type="scientific">Halobacterium jilantaiense</name>
    <dbReference type="NCBI Taxonomy" id="355548"/>
    <lineage>
        <taxon>Archaea</taxon>
        <taxon>Methanobacteriati</taxon>
        <taxon>Methanobacteriota</taxon>
        <taxon>Stenosarchaea group</taxon>
        <taxon>Halobacteria</taxon>
        <taxon>Halobacteriales</taxon>
        <taxon>Halobacteriaceae</taxon>
        <taxon>Halobacterium</taxon>
    </lineage>
</organism>
<dbReference type="InterPro" id="IPR031803">
    <property type="entry name" value="BAT_GAF/HTH-assoc"/>
</dbReference>
<evidence type="ECO:0000313" key="6">
    <source>
        <dbReference type="Proteomes" id="UP000198518"/>
    </source>
</evidence>
<gene>
    <name evidence="5" type="ORF">SAMN04487945_0032</name>
</gene>
<evidence type="ECO:0000256" key="1">
    <source>
        <dbReference type="ARBA" id="ARBA00023015"/>
    </source>
</evidence>
<protein>
    <submittedName>
        <fullName evidence="5">HTH DNA binding domain-containing protein</fullName>
    </submittedName>
</protein>
<sequence>MARAELTIDLPDSVWISRISTTYPDTRFSVLAAFPDEDHGVALLEVSGPDVVEALQDMHESDAVTQLDPLEQNDDSVLVQFETDEPLLLFSLREAGLPLDPPLEIQDGRGTLEVVAPHAKLSGLREQLDAFGMDFEVGYLYESGDSERLLTPRQQEVLVAAIEAGYYDTPRESTLTDLADDLDTAKSTLSETLHRAEETAIKQFATNLPAFDEEDLAA</sequence>
<keyword evidence="1" id="KW-0805">Transcription regulation</keyword>
<feature type="domain" description="Bacterioopsin transcriptional activator GAF and HTH associated" evidence="4">
    <location>
        <begin position="4"/>
        <end position="118"/>
    </location>
</feature>
<accession>A0A1I0MFY0</accession>
<evidence type="ECO:0000259" key="3">
    <source>
        <dbReference type="Pfam" id="PF04967"/>
    </source>
</evidence>
<name>A0A1I0MFY0_9EURY</name>
<dbReference type="InterPro" id="IPR007050">
    <property type="entry name" value="HTH_bacterioopsin"/>
</dbReference>
<dbReference type="Pfam" id="PF15915">
    <property type="entry name" value="BAT"/>
    <property type="match status" value="1"/>
</dbReference>
<reference evidence="5 6" key="1">
    <citation type="submission" date="2016-10" db="EMBL/GenBank/DDBJ databases">
        <authorList>
            <person name="de Groot N.N."/>
        </authorList>
    </citation>
    <scope>NUCLEOTIDE SEQUENCE [LARGE SCALE GENOMIC DNA]</scope>
    <source>
        <strain evidence="5 6">CGMCC 1.5337</strain>
    </source>
</reference>
<keyword evidence="2" id="KW-0804">Transcription</keyword>
<dbReference type="STRING" id="355548.SAMN04487945_0032"/>
<evidence type="ECO:0000313" key="5">
    <source>
        <dbReference type="EMBL" id="SEV87222.1"/>
    </source>
</evidence>
<dbReference type="RefSeq" id="WP_089667130.1">
    <property type="nucleotide sequence ID" value="NZ_FOJA01000001.1"/>
</dbReference>
<dbReference type="PANTHER" id="PTHR34236:SF1">
    <property type="entry name" value="DIMETHYL SULFOXIDE REDUCTASE TRANSCRIPTIONAL ACTIVATOR"/>
    <property type="match status" value="1"/>
</dbReference>